<evidence type="ECO:0000256" key="6">
    <source>
        <dbReference type="ARBA" id="ARBA00023136"/>
    </source>
</evidence>
<dbReference type="EMBL" id="LAZR01033856">
    <property type="protein sequence ID" value="KKL46916.1"/>
    <property type="molecule type" value="Genomic_DNA"/>
</dbReference>
<feature type="non-terminal residue" evidence="8">
    <location>
        <position position="143"/>
    </location>
</feature>
<dbReference type="InterPro" id="IPR050363">
    <property type="entry name" value="MIP/Aquaporin"/>
</dbReference>
<feature type="transmembrane region" description="Helical" evidence="7">
    <location>
        <begin position="40"/>
        <end position="59"/>
    </location>
</feature>
<evidence type="ECO:0000256" key="3">
    <source>
        <dbReference type="ARBA" id="ARBA00022448"/>
    </source>
</evidence>
<evidence type="ECO:0000313" key="8">
    <source>
        <dbReference type="EMBL" id="KKL46916.1"/>
    </source>
</evidence>
<evidence type="ECO:0008006" key="9">
    <source>
        <dbReference type="Google" id="ProtNLM"/>
    </source>
</evidence>
<keyword evidence="4 7" id="KW-0812">Transmembrane</keyword>
<gene>
    <name evidence="8" type="ORF">LCGC14_2340800</name>
</gene>
<protein>
    <recommendedName>
        <fullName evidence="9">Major intrinsic protein</fullName>
    </recommendedName>
</protein>
<dbReference type="SUPFAM" id="SSF81338">
    <property type="entry name" value="Aquaporin-like"/>
    <property type="match status" value="1"/>
</dbReference>
<dbReference type="InterPro" id="IPR022357">
    <property type="entry name" value="MIP_CS"/>
</dbReference>
<evidence type="ECO:0000256" key="5">
    <source>
        <dbReference type="ARBA" id="ARBA00022989"/>
    </source>
</evidence>
<comment type="subcellular location">
    <subcellularLocation>
        <location evidence="1">Membrane</location>
        <topology evidence="1">Multi-pass membrane protein</topology>
    </subcellularLocation>
</comment>
<feature type="transmembrane region" description="Helical" evidence="7">
    <location>
        <begin position="85"/>
        <end position="107"/>
    </location>
</feature>
<keyword evidence="5 7" id="KW-1133">Transmembrane helix</keyword>
<organism evidence="8">
    <name type="scientific">marine sediment metagenome</name>
    <dbReference type="NCBI Taxonomy" id="412755"/>
    <lineage>
        <taxon>unclassified sequences</taxon>
        <taxon>metagenomes</taxon>
        <taxon>ecological metagenomes</taxon>
    </lineage>
</organism>
<name>A0A0F9CZM4_9ZZZZ</name>
<dbReference type="InterPro" id="IPR000425">
    <property type="entry name" value="MIP"/>
</dbReference>
<feature type="transmembrane region" description="Helical" evidence="7">
    <location>
        <begin position="7"/>
        <end position="28"/>
    </location>
</feature>
<evidence type="ECO:0000256" key="2">
    <source>
        <dbReference type="ARBA" id="ARBA00006175"/>
    </source>
</evidence>
<keyword evidence="3" id="KW-0813">Transport</keyword>
<dbReference type="InterPro" id="IPR023271">
    <property type="entry name" value="Aquaporin-like"/>
</dbReference>
<dbReference type="Gene3D" id="1.20.1080.10">
    <property type="entry name" value="Glycerol uptake facilitator protein"/>
    <property type="match status" value="1"/>
</dbReference>
<dbReference type="GO" id="GO:0016323">
    <property type="term" value="C:basolateral plasma membrane"/>
    <property type="evidence" value="ECO:0007669"/>
    <property type="project" value="TreeGrafter"/>
</dbReference>
<comment type="similarity">
    <text evidence="2">Belongs to the MIP/aquaporin (TC 1.A.8) family.</text>
</comment>
<dbReference type="AlphaFoldDB" id="A0A0F9CZM4"/>
<accession>A0A0F9CZM4</accession>
<reference evidence="8" key="1">
    <citation type="journal article" date="2015" name="Nature">
        <title>Complex archaea that bridge the gap between prokaryotes and eukaryotes.</title>
        <authorList>
            <person name="Spang A."/>
            <person name="Saw J.H."/>
            <person name="Jorgensen S.L."/>
            <person name="Zaremba-Niedzwiedzka K."/>
            <person name="Martijn J."/>
            <person name="Lind A.E."/>
            <person name="van Eijk R."/>
            <person name="Schleper C."/>
            <person name="Guy L."/>
            <person name="Ettema T.J."/>
        </authorList>
    </citation>
    <scope>NUCLEOTIDE SEQUENCE</scope>
</reference>
<dbReference type="GO" id="GO:0015250">
    <property type="term" value="F:water channel activity"/>
    <property type="evidence" value="ECO:0007669"/>
    <property type="project" value="TreeGrafter"/>
</dbReference>
<comment type="caution">
    <text evidence="8">The sequence shown here is derived from an EMBL/GenBank/DDBJ whole genome shotgun (WGS) entry which is preliminary data.</text>
</comment>
<evidence type="ECO:0000256" key="1">
    <source>
        <dbReference type="ARBA" id="ARBA00004141"/>
    </source>
</evidence>
<dbReference type="PANTHER" id="PTHR43829:SF9">
    <property type="entry name" value="AQUAPORIN-9"/>
    <property type="match status" value="1"/>
</dbReference>
<evidence type="ECO:0000256" key="7">
    <source>
        <dbReference type="SAM" id="Phobius"/>
    </source>
</evidence>
<sequence length="143" mass="14887">MEQRSPAAYVAEFIGTFALVFFITSVVILFVNPQGAGSDWAVVGLVQGLTLFMLVATLAKISGAHLNPAVTVAQLVLRKIRPNDAVVYILVQLLGAVGGAFFTKFLLDDAIADSANVATPALNESLLGSTLGGVFAEGIGAFF</sequence>
<dbReference type="PROSITE" id="PS00221">
    <property type="entry name" value="MIP"/>
    <property type="match status" value="1"/>
</dbReference>
<dbReference type="PANTHER" id="PTHR43829">
    <property type="entry name" value="AQUAPORIN OR AQUAGLYCEROPORIN RELATED"/>
    <property type="match status" value="1"/>
</dbReference>
<dbReference type="PRINTS" id="PR00783">
    <property type="entry name" value="MINTRINSICP"/>
</dbReference>
<evidence type="ECO:0000256" key="4">
    <source>
        <dbReference type="ARBA" id="ARBA00022692"/>
    </source>
</evidence>
<dbReference type="Pfam" id="PF00230">
    <property type="entry name" value="MIP"/>
    <property type="match status" value="1"/>
</dbReference>
<keyword evidence="6 7" id="KW-0472">Membrane</keyword>
<proteinExistence type="inferred from homology"/>
<dbReference type="GO" id="GO:0015254">
    <property type="term" value="F:glycerol channel activity"/>
    <property type="evidence" value="ECO:0007669"/>
    <property type="project" value="TreeGrafter"/>
</dbReference>